<proteinExistence type="predicted"/>
<evidence type="ECO:0000256" key="1">
    <source>
        <dbReference type="SAM" id="MobiDB-lite"/>
    </source>
</evidence>
<evidence type="ECO:0000313" key="3">
    <source>
        <dbReference type="Proteomes" id="UP000632273"/>
    </source>
</evidence>
<keyword evidence="3" id="KW-1185">Reference proteome</keyword>
<feature type="compositionally biased region" description="Basic residues" evidence="1">
    <location>
        <begin position="198"/>
        <end position="209"/>
    </location>
</feature>
<sequence length="209" mass="24024">MYSPREAEMAALNKCGALLEELDDNAKLRVLRYLVDVFDLAKHLQMNGTYVDDQRAASNNHNVTPEQKLVPVNSSRDSDNPVKDDEVQFEETSNEYPTLKDIVMRDLPKVETDWVLLYAFYASNFAKDQFVKSDISDKYDESGRRDKQRIKNLSQNFKKCVMRKWLKNISGETYLITVDGKSYAEQIINGNSQGKPRSLARKKTAKSKE</sequence>
<feature type="region of interest" description="Disordered" evidence="1">
    <location>
        <begin position="189"/>
        <end position="209"/>
    </location>
</feature>
<feature type="region of interest" description="Disordered" evidence="1">
    <location>
        <begin position="59"/>
        <end position="90"/>
    </location>
</feature>
<dbReference type="Proteomes" id="UP000632273">
    <property type="component" value="Unassembled WGS sequence"/>
</dbReference>
<dbReference type="RefSeq" id="WP_188813836.1">
    <property type="nucleotide sequence ID" value="NZ_BMHT01000003.1"/>
</dbReference>
<name>A0ABQ1U2S5_9BACT</name>
<feature type="compositionally biased region" description="Basic and acidic residues" evidence="1">
    <location>
        <begin position="76"/>
        <end position="86"/>
    </location>
</feature>
<protein>
    <submittedName>
        <fullName evidence="2">Uncharacterized protein</fullName>
    </submittedName>
</protein>
<reference evidence="3" key="1">
    <citation type="journal article" date="2019" name="Int. J. Syst. Evol. Microbiol.">
        <title>The Global Catalogue of Microorganisms (GCM) 10K type strain sequencing project: providing services to taxonomists for standard genome sequencing and annotation.</title>
        <authorList>
            <consortium name="The Broad Institute Genomics Platform"/>
            <consortium name="The Broad Institute Genome Sequencing Center for Infectious Disease"/>
            <person name="Wu L."/>
            <person name="Ma J."/>
        </authorList>
    </citation>
    <scope>NUCLEOTIDE SEQUENCE [LARGE SCALE GENOMIC DNA]</scope>
    <source>
        <strain evidence="3">CGMCC 1.15197</strain>
    </source>
</reference>
<organism evidence="2 3">
    <name type="scientific">Hymenobacter cavernae</name>
    <dbReference type="NCBI Taxonomy" id="2044852"/>
    <lineage>
        <taxon>Bacteria</taxon>
        <taxon>Pseudomonadati</taxon>
        <taxon>Bacteroidota</taxon>
        <taxon>Cytophagia</taxon>
        <taxon>Cytophagales</taxon>
        <taxon>Hymenobacteraceae</taxon>
        <taxon>Hymenobacter</taxon>
    </lineage>
</organism>
<gene>
    <name evidence="2" type="ORF">GCM10011383_21050</name>
</gene>
<accession>A0ABQ1U2S5</accession>
<evidence type="ECO:0000313" key="2">
    <source>
        <dbReference type="EMBL" id="GGF09644.1"/>
    </source>
</evidence>
<comment type="caution">
    <text evidence="2">The sequence shown here is derived from an EMBL/GenBank/DDBJ whole genome shotgun (WGS) entry which is preliminary data.</text>
</comment>
<dbReference type="EMBL" id="BMHT01000003">
    <property type="protein sequence ID" value="GGF09644.1"/>
    <property type="molecule type" value="Genomic_DNA"/>
</dbReference>